<evidence type="ECO:0000256" key="8">
    <source>
        <dbReference type="RuleBase" id="RU000461"/>
    </source>
</evidence>
<dbReference type="GO" id="GO:0005737">
    <property type="term" value="C:cytoplasm"/>
    <property type="evidence" value="ECO:0000318"/>
    <property type="project" value="GO_Central"/>
</dbReference>
<dbReference type="Pfam" id="PF00067">
    <property type="entry name" value="p450"/>
    <property type="match status" value="1"/>
</dbReference>
<dbReference type="AlphaFoldDB" id="F7A8I5"/>
<protein>
    <submittedName>
        <fullName evidence="10">Uncharacterized protein</fullName>
    </submittedName>
</protein>
<keyword evidence="9" id="KW-0472">Membrane</keyword>
<dbReference type="InParanoid" id="F7A8I5"/>
<evidence type="ECO:0000313" key="11">
    <source>
        <dbReference type="Proteomes" id="UP000008144"/>
    </source>
</evidence>
<reference evidence="10" key="4">
    <citation type="submission" date="2025-09" db="UniProtKB">
        <authorList>
            <consortium name="Ensembl"/>
        </authorList>
    </citation>
    <scope>IDENTIFICATION</scope>
</reference>
<evidence type="ECO:0000256" key="7">
    <source>
        <dbReference type="PIRSR" id="PIRSR602401-1"/>
    </source>
</evidence>
<dbReference type="SUPFAM" id="SSF48264">
    <property type="entry name" value="Cytochrome P450"/>
    <property type="match status" value="1"/>
</dbReference>
<dbReference type="PRINTS" id="PR00385">
    <property type="entry name" value="P450"/>
</dbReference>
<keyword evidence="5 7" id="KW-0408">Iron</keyword>
<keyword evidence="4 8" id="KW-0560">Oxidoreductase</keyword>
<dbReference type="GO" id="GO:0006082">
    <property type="term" value="P:organic acid metabolic process"/>
    <property type="evidence" value="ECO:0000318"/>
    <property type="project" value="GO_Central"/>
</dbReference>
<reference evidence="11" key="1">
    <citation type="journal article" date="2002" name="Science">
        <title>The draft genome of Ciona intestinalis: insights into chordate and vertebrate origins.</title>
        <authorList>
            <person name="Dehal P."/>
            <person name="Satou Y."/>
            <person name="Campbell R.K."/>
            <person name="Chapman J."/>
            <person name="Degnan B."/>
            <person name="De Tomaso A."/>
            <person name="Davidson B."/>
            <person name="Di Gregorio A."/>
            <person name="Gelpke M."/>
            <person name="Goodstein D.M."/>
            <person name="Harafuji N."/>
            <person name="Hastings K.E."/>
            <person name="Ho I."/>
            <person name="Hotta K."/>
            <person name="Huang W."/>
            <person name="Kawashima T."/>
            <person name="Lemaire P."/>
            <person name="Martinez D."/>
            <person name="Meinertzhagen I.A."/>
            <person name="Necula S."/>
            <person name="Nonaka M."/>
            <person name="Putnam N."/>
            <person name="Rash S."/>
            <person name="Saiga H."/>
            <person name="Satake M."/>
            <person name="Terry A."/>
            <person name="Yamada L."/>
            <person name="Wang H.G."/>
            <person name="Awazu S."/>
            <person name="Azumi K."/>
            <person name="Boore J."/>
            <person name="Branno M."/>
            <person name="Chin-Bow S."/>
            <person name="DeSantis R."/>
            <person name="Doyle S."/>
            <person name="Francino P."/>
            <person name="Keys D.N."/>
            <person name="Haga S."/>
            <person name="Hayashi H."/>
            <person name="Hino K."/>
            <person name="Imai K.S."/>
            <person name="Inaba K."/>
            <person name="Kano S."/>
            <person name="Kobayashi K."/>
            <person name="Kobayashi M."/>
            <person name="Lee B.I."/>
            <person name="Makabe K.W."/>
            <person name="Manohar C."/>
            <person name="Matassi G."/>
            <person name="Medina M."/>
            <person name="Mochizuki Y."/>
            <person name="Mount S."/>
            <person name="Morishita T."/>
            <person name="Miura S."/>
            <person name="Nakayama A."/>
            <person name="Nishizaka S."/>
            <person name="Nomoto H."/>
            <person name="Ohta F."/>
            <person name="Oishi K."/>
            <person name="Rigoutsos I."/>
            <person name="Sano M."/>
            <person name="Sasaki A."/>
            <person name="Sasakura Y."/>
            <person name="Shoguchi E."/>
            <person name="Shin-i T."/>
            <person name="Spagnuolo A."/>
            <person name="Stainier D."/>
            <person name="Suzuki M.M."/>
            <person name="Tassy O."/>
            <person name="Takatori N."/>
            <person name="Tokuoka M."/>
            <person name="Yagi K."/>
            <person name="Yoshizaki F."/>
            <person name="Wada S."/>
            <person name="Zhang C."/>
            <person name="Hyatt P.D."/>
            <person name="Larimer F."/>
            <person name="Detter C."/>
            <person name="Doggett N."/>
            <person name="Glavina T."/>
            <person name="Hawkins T."/>
            <person name="Richardson P."/>
            <person name="Lucas S."/>
            <person name="Kohara Y."/>
            <person name="Levine M."/>
            <person name="Satoh N."/>
            <person name="Rokhsar D.S."/>
        </authorList>
    </citation>
    <scope>NUCLEOTIDE SEQUENCE [LARGE SCALE GENOMIC DNA]</scope>
</reference>
<dbReference type="InterPro" id="IPR002401">
    <property type="entry name" value="Cyt_P450_E_grp-I"/>
</dbReference>
<keyword evidence="9" id="KW-1133">Transmembrane helix</keyword>
<evidence type="ECO:0000256" key="9">
    <source>
        <dbReference type="SAM" id="Phobius"/>
    </source>
</evidence>
<dbReference type="EMBL" id="EAAA01001017">
    <property type="status" value="NOT_ANNOTATED_CDS"/>
    <property type="molecule type" value="Genomic_DNA"/>
</dbReference>
<dbReference type="InterPro" id="IPR001128">
    <property type="entry name" value="Cyt_P450"/>
</dbReference>
<keyword evidence="3 7" id="KW-0479">Metal-binding</keyword>
<dbReference type="GO" id="GO:0016712">
    <property type="term" value="F:oxidoreductase activity, acting on paired donors, with incorporation or reduction of molecular oxygen, reduced flavin or flavoprotein as one donor, and incorporation of one atom of oxygen"/>
    <property type="evidence" value="ECO:0000318"/>
    <property type="project" value="GO_Central"/>
</dbReference>
<accession>F7A8I5</accession>
<name>F7A8I5_CIOIN</name>
<evidence type="ECO:0000313" key="10">
    <source>
        <dbReference type="Ensembl" id="ENSCINP00000025730.2"/>
    </source>
</evidence>
<evidence type="ECO:0000256" key="6">
    <source>
        <dbReference type="ARBA" id="ARBA00023033"/>
    </source>
</evidence>
<evidence type="ECO:0000256" key="1">
    <source>
        <dbReference type="ARBA" id="ARBA00001971"/>
    </source>
</evidence>
<dbReference type="InterPro" id="IPR036396">
    <property type="entry name" value="Cyt_P450_sf"/>
</dbReference>
<dbReference type="GO" id="GO:0006805">
    <property type="term" value="P:xenobiotic metabolic process"/>
    <property type="evidence" value="ECO:0000318"/>
    <property type="project" value="GO_Central"/>
</dbReference>
<dbReference type="GO" id="GO:0020037">
    <property type="term" value="F:heme binding"/>
    <property type="evidence" value="ECO:0000318"/>
    <property type="project" value="GO_Central"/>
</dbReference>
<keyword evidence="6 8" id="KW-0503">Monooxygenase</keyword>
<dbReference type="OMA" id="FFNGHAG"/>
<keyword evidence="9" id="KW-0812">Transmembrane</keyword>
<dbReference type="FunCoup" id="F7A8I5">
    <property type="interactions" value="1"/>
</dbReference>
<dbReference type="PROSITE" id="PS00086">
    <property type="entry name" value="CYTOCHROME_P450"/>
    <property type="match status" value="1"/>
</dbReference>
<dbReference type="STRING" id="7719.ENSCINP00000025730"/>
<dbReference type="GO" id="GO:0005506">
    <property type="term" value="F:iron ion binding"/>
    <property type="evidence" value="ECO:0007669"/>
    <property type="project" value="InterPro"/>
</dbReference>
<comment type="similarity">
    <text evidence="2 8">Belongs to the cytochrome P450 family.</text>
</comment>
<dbReference type="InterPro" id="IPR050182">
    <property type="entry name" value="Cytochrome_P450_fam2"/>
</dbReference>
<dbReference type="FunFam" id="1.10.630.10:FF:000036">
    <property type="entry name" value="CYtochrome P450 family"/>
    <property type="match status" value="1"/>
</dbReference>
<feature type="transmembrane region" description="Helical" evidence="9">
    <location>
        <begin position="6"/>
        <end position="24"/>
    </location>
</feature>
<dbReference type="Gene3D" id="1.10.630.10">
    <property type="entry name" value="Cytochrome P450"/>
    <property type="match status" value="1"/>
</dbReference>
<evidence type="ECO:0000256" key="3">
    <source>
        <dbReference type="ARBA" id="ARBA00022723"/>
    </source>
</evidence>
<dbReference type="GO" id="GO:0008395">
    <property type="term" value="F:steroid hydroxylase activity"/>
    <property type="evidence" value="ECO:0000318"/>
    <property type="project" value="GO_Central"/>
</dbReference>
<keyword evidence="11" id="KW-1185">Reference proteome</keyword>
<comment type="cofactor">
    <cofactor evidence="1 7">
        <name>heme</name>
        <dbReference type="ChEBI" id="CHEBI:30413"/>
    </cofactor>
</comment>
<proteinExistence type="inferred from homology"/>
<dbReference type="Ensembl" id="ENSCINT00000025976.2">
    <property type="protein sequence ID" value="ENSCINP00000025730.2"/>
    <property type="gene ID" value="ENSCING00000014156.2"/>
</dbReference>
<evidence type="ECO:0000256" key="4">
    <source>
        <dbReference type="ARBA" id="ARBA00023002"/>
    </source>
</evidence>
<reference evidence="10" key="2">
    <citation type="journal article" date="2008" name="Genome Biol.">
        <title>Improved genome assembly and evidence-based global gene model set for the chordate Ciona intestinalis: new insight into intron and operon populations.</title>
        <authorList>
            <person name="Satou Y."/>
            <person name="Mineta K."/>
            <person name="Ogasawara M."/>
            <person name="Sasakura Y."/>
            <person name="Shoguchi E."/>
            <person name="Ueno K."/>
            <person name="Yamada L."/>
            <person name="Matsumoto J."/>
            <person name="Wasserscheid J."/>
            <person name="Dewar K."/>
            <person name="Wiley G.B."/>
            <person name="Macmil S.L."/>
            <person name="Roe B.A."/>
            <person name="Zeller R.W."/>
            <person name="Hastings K.E."/>
            <person name="Lemaire P."/>
            <person name="Lindquist E."/>
            <person name="Endo T."/>
            <person name="Hotta K."/>
            <person name="Inaba K."/>
        </authorList>
    </citation>
    <scope>NUCLEOTIDE SEQUENCE [LARGE SCALE GENOMIC DNA]</scope>
    <source>
        <strain evidence="10">wild type</strain>
    </source>
</reference>
<keyword evidence="7 8" id="KW-0349">Heme</keyword>
<dbReference type="GO" id="GO:0008202">
    <property type="term" value="P:steroid metabolic process"/>
    <property type="evidence" value="ECO:0000318"/>
    <property type="project" value="GO_Central"/>
</dbReference>
<dbReference type="GeneTree" id="ENSGT00940000160689"/>
<evidence type="ECO:0000256" key="5">
    <source>
        <dbReference type="ARBA" id="ARBA00023004"/>
    </source>
</evidence>
<dbReference type="InterPro" id="IPR017972">
    <property type="entry name" value="Cyt_P450_CS"/>
</dbReference>
<feature type="binding site" description="axial binding residue" evidence="7">
    <location>
        <position position="434"/>
    </location>
    <ligand>
        <name>heme</name>
        <dbReference type="ChEBI" id="CHEBI:30413"/>
    </ligand>
    <ligandPart>
        <name>Fe</name>
        <dbReference type="ChEBI" id="CHEBI:18248"/>
    </ligandPart>
</feature>
<dbReference type="PANTHER" id="PTHR24300">
    <property type="entry name" value="CYTOCHROME P450 508A4-RELATED"/>
    <property type="match status" value="1"/>
</dbReference>
<dbReference type="Proteomes" id="UP000008144">
    <property type="component" value="Chromosome 12"/>
</dbReference>
<sequence length="488" mass="56301">MLDYLTFTNLALFAIALLLFYIWLTPKYKNLPPGPMGVPFLGCLPFMETLAERTFTKWSKKYGPIITVQLGDHRTVILNSYEAIEEAFTKKGEKFNGRFKTYFTEFASEGLGIFFIDGEKWKEHRKFGTRALAGAGMYGKTIEQRVLEEAENICHVIRSKNEEPFILEDYLILSVANVINGITIKERCDEEGNENLLKYVASVVEGICLLLFVYVQTQKHMKSMKDGLRMGNGKVTSFVRYFMVIFLAALFDNLIEQHQQQHDRLHPRDLIDLYLNEMKDFSKPQLRYFLKDLFAAGTETSSSTIRWALFYLIVNPDIQDKVHKEIDDVIETGHNGVVRYDTKLPYTKAVLQETYRIRTATPLGVPRRNTEDVTLMGYFIPKNTQIIPNLWWVHNDPEYWNEPDVFKPERHLDEEGNLIMSNRVIPFSIGARHCLGENLARTEIFLFLVSILQKFTVLPNPEDPNPPLECSPGIVNSPHKYPLIIVPI</sequence>
<evidence type="ECO:0000256" key="2">
    <source>
        <dbReference type="ARBA" id="ARBA00010617"/>
    </source>
</evidence>
<dbReference type="PRINTS" id="PR00463">
    <property type="entry name" value="EP450I"/>
</dbReference>
<dbReference type="PANTHER" id="PTHR24300:SF397">
    <property type="entry name" value="CYTOCHROME P450 2U1"/>
    <property type="match status" value="1"/>
</dbReference>
<reference evidence="10" key="3">
    <citation type="submission" date="2025-08" db="UniProtKB">
        <authorList>
            <consortium name="Ensembl"/>
        </authorList>
    </citation>
    <scope>IDENTIFICATION</scope>
</reference>
<organism evidence="10 11">
    <name type="scientific">Ciona intestinalis</name>
    <name type="common">Transparent sea squirt</name>
    <name type="synonym">Ascidia intestinalis</name>
    <dbReference type="NCBI Taxonomy" id="7719"/>
    <lineage>
        <taxon>Eukaryota</taxon>
        <taxon>Metazoa</taxon>
        <taxon>Chordata</taxon>
        <taxon>Tunicata</taxon>
        <taxon>Ascidiacea</taxon>
        <taxon>Phlebobranchia</taxon>
        <taxon>Cionidae</taxon>
        <taxon>Ciona</taxon>
    </lineage>
</organism>